<dbReference type="InterPro" id="IPR012337">
    <property type="entry name" value="RNaseH-like_sf"/>
</dbReference>
<gene>
    <name evidence="3" type="ORF">F3Y22_tig00116997pilonHSYRG00778</name>
</gene>
<sequence>MSSSTSTSLFNFTQGETQSGGKIDLQQLMASKFQRDTGCLLTSANKNELEKYLEDACESHVLNFDILQWWKDQPKRYPLLRRMAKDVLVIPISTVASESTFSTGGHVHDSFRTSLTPKIVEALFCTQDWLRTSRIEENVKDNYYRPDLTEAALARLSAVHRSPKVAKSGVKKKNRQGSWQWQWQEVS</sequence>
<proteinExistence type="predicted"/>
<name>A0A6A2WFE8_HIBSY</name>
<feature type="compositionally biased region" description="Basic residues" evidence="1">
    <location>
        <begin position="165"/>
        <end position="175"/>
    </location>
</feature>
<feature type="region of interest" description="Disordered" evidence="1">
    <location>
        <begin position="165"/>
        <end position="187"/>
    </location>
</feature>
<dbReference type="Proteomes" id="UP000436088">
    <property type="component" value="Unassembled WGS sequence"/>
</dbReference>
<dbReference type="EMBL" id="VEPZ02001762">
    <property type="protein sequence ID" value="KAE8656998.1"/>
    <property type="molecule type" value="Genomic_DNA"/>
</dbReference>
<accession>A0A6A2WFE8</accession>
<keyword evidence="4" id="KW-1185">Reference proteome</keyword>
<organism evidence="3 4">
    <name type="scientific">Hibiscus syriacus</name>
    <name type="common">Rose of Sharon</name>
    <dbReference type="NCBI Taxonomy" id="106335"/>
    <lineage>
        <taxon>Eukaryota</taxon>
        <taxon>Viridiplantae</taxon>
        <taxon>Streptophyta</taxon>
        <taxon>Embryophyta</taxon>
        <taxon>Tracheophyta</taxon>
        <taxon>Spermatophyta</taxon>
        <taxon>Magnoliopsida</taxon>
        <taxon>eudicotyledons</taxon>
        <taxon>Gunneridae</taxon>
        <taxon>Pentapetalae</taxon>
        <taxon>rosids</taxon>
        <taxon>malvids</taxon>
        <taxon>Malvales</taxon>
        <taxon>Malvaceae</taxon>
        <taxon>Malvoideae</taxon>
        <taxon>Hibiscus</taxon>
    </lineage>
</organism>
<dbReference type="SUPFAM" id="SSF53098">
    <property type="entry name" value="Ribonuclease H-like"/>
    <property type="match status" value="1"/>
</dbReference>
<dbReference type="GO" id="GO:0046983">
    <property type="term" value="F:protein dimerization activity"/>
    <property type="evidence" value="ECO:0007669"/>
    <property type="project" value="InterPro"/>
</dbReference>
<dbReference type="PANTHER" id="PTHR23272">
    <property type="entry name" value="BED FINGER-RELATED"/>
    <property type="match status" value="1"/>
</dbReference>
<dbReference type="AlphaFoldDB" id="A0A6A2WFE8"/>
<dbReference type="Gene3D" id="3.30.390.110">
    <property type="match status" value="1"/>
</dbReference>
<evidence type="ECO:0000259" key="2">
    <source>
        <dbReference type="Pfam" id="PF05699"/>
    </source>
</evidence>
<comment type="caution">
    <text evidence="3">The sequence shown here is derived from an EMBL/GenBank/DDBJ whole genome shotgun (WGS) entry which is preliminary data.</text>
</comment>
<evidence type="ECO:0000313" key="3">
    <source>
        <dbReference type="EMBL" id="KAE8656998.1"/>
    </source>
</evidence>
<evidence type="ECO:0000256" key="1">
    <source>
        <dbReference type="SAM" id="MobiDB-lite"/>
    </source>
</evidence>
<feature type="domain" description="HAT C-terminal dimerisation" evidence="2">
    <location>
        <begin position="48"/>
        <end position="130"/>
    </location>
</feature>
<dbReference type="PANTHER" id="PTHR23272:SF184">
    <property type="entry name" value="OS03G0311250 PROTEIN"/>
    <property type="match status" value="1"/>
</dbReference>
<protein>
    <recommendedName>
        <fullName evidence="2">HAT C-terminal dimerisation domain-containing protein</fullName>
    </recommendedName>
</protein>
<reference evidence="3" key="1">
    <citation type="submission" date="2019-09" db="EMBL/GenBank/DDBJ databases">
        <title>Draft genome information of white flower Hibiscus syriacus.</title>
        <authorList>
            <person name="Kim Y.-M."/>
        </authorList>
    </citation>
    <scope>NUCLEOTIDE SEQUENCE [LARGE SCALE GENOMIC DNA]</scope>
    <source>
        <strain evidence="3">YM2019G1</strain>
    </source>
</reference>
<dbReference type="InterPro" id="IPR008906">
    <property type="entry name" value="HATC_C_dom"/>
</dbReference>
<feature type="compositionally biased region" description="Polar residues" evidence="1">
    <location>
        <begin position="176"/>
        <end position="187"/>
    </location>
</feature>
<evidence type="ECO:0000313" key="4">
    <source>
        <dbReference type="Proteomes" id="UP000436088"/>
    </source>
</evidence>
<dbReference type="Pfam" id="PF05699">
    <property type="entry name" value="Dimer_Tnp_hAT"/>
    <property type="match status" value="1"/>
</dbReference>